<evidence type="ECO:0000256" key="2">
    <source>
        <dbReference type="ARBA" id="ARBA00047806"/>
    </source>
</evidence>
<evidence type="ECO:0000313" key="6">
    <source>
        <dbReference type="EMBL" id="AAY78586.1"/>
    </source>
</evidence>
<keyword evidence="1 4" id="KW-0560">Oxidoreductase</keyword>
<evidence type="ECO:0000259" key="5">
    <source>
        <dbReference type="Pfam" id="PF01625"/>
    </source>
</evidence>
<sequence>MAKAVFGAGCFWGVEKKFSEVKGVISTEVGYSQGKNSKTSYEEVCTGSTDHVEVVLVEFEEDQVSYENLIHLFYDLHDPTTLNQQGPDRGTQYRSLLGYYDESQKAVAETTTEKLNKEKFDDKITTTIEEVKNYCPAEEYHQKYIEKKYSFLNI</sequence>
<dbReference type="EC" id="1.8.4.11" evidence="4"/>
<dbReference type="InterPro" id="IPR002569">
    <property type="entry name" value="Met_Sox_Rdtase_MsrA_dom"/>
</dbReference>
<organism evidence="6">
    <name type="scientific">uncultured bacterium MedeBAC82F10</name>
    <dbReference type="NCBI Taxonomy" id="332272"/>
    <lineage>
        <taxon>Bacteria</taxon>
        <taxon>environmental samples</taxon>
    </lineage>
</organism>
<feature type="active site" evidence="4">
    <location>
        <position position="10"/>
    </location>
</feature>
<dbReference type="PANTHER" id="PTHR42799:SF2">
    <property type="entry name" value="MITOCHONDRIAL PEPTIDE METHIONINE SULFOXIDE REDUCTASE"/>
    <property type="match status" value="1"/>
</dbReference>
<evidence type="ECO:0000256" key="1">
    <source>
        <dbReference type="ARBA" id="ARBA00023002"/>
    </source>
</evidence>
<feature type="domain" description="Peptide methionine sulphoxide reductase MsrA" evidence="5">
    <location>
        <begin position="3"/>
        <end position="148"/>
    </location>
</feature>
<protein>
    <recommendedName>
        <fullName evidence="4">Peptide methionine sulfoxide reductase MsrA</fullName>
        <shortName evidence="4">Protein-methionine-S-oxide reductase</shortName>
        <ecNumber evidence="4">1.8.4.11</ecNumber>
    </recommendedName>
    <alternativeName>
        <fullName evidence="4">Peptide-methionine (S)-S-oxide reductase</fullName>
        <shortName evidence="4">Peptide Met(O) reductase</shortName>
    </alternativeName>
</protein>
<dbReference type="GO" id="GO:0005737">
    <property type="term" value="C:cytoplasm"/>
    <property type="evidence" value="ECO:0007669"/>
    <property type="project" value="TreeGrafter"/>
</dbReference>
<dbReference type="EMBL" id="DQ073796">
    <property type="protein sequence ID" value="AAY78586.1"/>
    <property type="molecule type" value="Genomic_DNA"/>
</dbReference>
<name>Q4PKG0_9BACT</name>
<dbReference type="PANTHER" id="PTHR42799">
    <property type="entry name" value="MITOCHONDRIAL PEPTIDE METHIONINE SULFOXIDE REDUCTASE"/>
    <property type="match status" value="1"/>
</dbReference>
<dbReference type="GO" id="GO:0033744">
    <property type="term" value="F:L-methionine:thioredoxin-disulfide S-oxidoreductase activity"/>
    <property type="evidence" value="ECO:0007669"/>
    <property type="project" value="RHEA"/>
</dbReference>
<dbReference type="Pfam" id="PF01625">
    <property type="entry name" value="PMSR"/>
    <property type="match status" value="1"/>
</dbReference>
<comment type="similarity">
    <text evidence="4">Belongs to the MsrA Met sulfoxide reductase family.</text>
</comment>
<dbReference type="SUPFAM" id="SSF55068">
    <property type="entry name" value="Peptide methionine sulfoxide reductase"/>
    <property type="match status" value="1"/>
</dbReference>
<comment type="catalytic activity">
    <reaction evidence="2 4">
        <text>L-methionyl-[protein] + [thioredoxin]-disulfide + H2O = L-methionyl-(S)-S-oxide-[protein] + [thioredoxin]-dithiol</text>
        <dbReference type="Rhea" id="RHEA:14217"/>
        <dbReference type="Rhea" id="RHEA-COMP:10698"/>
        <dbReference type="Rhea" id="RHEA-COMP:10700"/>
        <dbReference type="Rhea" id="RHEA-COMP:12313"/>
        <dbReference type="Rhea" id="RHEA-COMP:12315"/>
        <dbReference type="ChEBI" id="CHEBI:15377"/>
        <dbReference type="ChEBI" id="CHEBI:16044"/>
        <dbReference type="ChEBI" id="CHEBI:29950"/>
        <dbReference type="ChEBI" id="CHEBI:44120"/>
        <dbReference type="ChEBI" id="CHEBI:50058"/>
        <dbReference type="EC" id="1.8.4.11"/>
    </reaction>
</comment>
<evidence type="ECO:0000256" key="3">
    <source>
        <dbReference type="ARBA" id="ARBA00048782"/>
    </source>
</evidence>
<dbReference type="GO" id="GO:0034599">
    <property type="term" value="P:cellular response to oxidative stress"/>
    <property type="evidence" value="ECO:0007669"/>
    <property type="project" value="TreeGrafter"/>
</dbReference>
<comment type="function">
    <text evidence="4">Has an important function as a repair enzyme for proteins that have been inactivated by oxidation. Catalyzes the reversible oxidation-reduction of methionine sulfoxide in proteins to methionine.</text>
</comment>
<proteinExistence type="inferred from homology"/>
<dbReference type="InterPro" id="IPR036509">
    <property type="entry name" value="Met_Sox_Rdtase_MsrA_sf"/>
</dbReference>
<dbReference type="NCBIfam" id="TIGR00401">
    <property type="entry name" value="msrA"/>
    <property type="match status" value="1"/>
</dbReference>
<gene>
    <name evidence="4" type="primary">msrA</name>
</gene>
<dbReference type="InterPro" id="IPR050162">
    <property type="entry name" value="MsrA_MetSO_reductase"/>
</dbReference>
<dbReference type="HAMAP" id="MF_01401">
    <property type="entry name" value="MsrA"/>
    <property type="match status" value="1"/>
</dbReference>
<dbReference type="AlphaFoldDB" id="Q4PKG0"/>
<accession>Q4PKG0</accession>
<dbReference type="GO" id="GO:0008113">
    <property type="term" value="F:peptide-methionine (S)-S-oxide reductase activity"/>
    <property type="evidence" value="ECO:0007669"/>
    <property type="project" value="UniProtKB-UniRule"/>
</dbReference>
<evidence type="ECO:0000256" key="4">
    <source>
        <dbReference type="HAMAP-Rule" id="MF_01401"/>
    </source>
</evidence>
<comment type="catalytic activity">
    <reaction evidence="3 4">
        <text>[thioredoxin]-disulfide + L-methionine + H2O = L-methionine (S)-S-oxide + [thioredoxin]-dithiol</text>
        <dbReference type="Rhea" id="RHEA:19993"/>
        <dbReference type="Rhea" id="RHEA-COMP:10698"/>
        <dbReference type="Rhea" id="RHEA-COMP:10700"/>
        <dbReference type="ChEBI" id="CHEBI:15377"/>
        <dbReference type="ChEBI" id="CHEBI:29950"/>
        <dbReference type="ChEBI" id="CHEBI:50058"/>
        <dbReference type="ChEBI" id="CHEBI:57844"/>
        <dbReference type="ChEBI" id="CHEBI:58772"/>
        <dbReference type="EC" id="1.8.4.11"/>
    </reaction>
</comment>
<dbReference type="Gene3D" id="3.30.1060.10">
    <property type="entry name" value="Peptide methionine sulphoxide reductase MsrA"/>
    <property type="match status" value="1"/>
</dbReference>
<reference evidence="6" key="1">
    <citation type="journal article" date="2005" name="PLoS Biol.">
        <title>New insights into metabolic properties of marine bacteria encoding proteorhodopsins.</title>
        <authorList>
            <person name="Sabehi G."/>
            <person name="Loy A."/>
            <person name="Jung K.H."/>
            <person name="Partha R."/>
            <person name="Spudich J.L."/>
            <person name="Isaacson T."/>
            <person name="Hirschberg J."/>
            <person name="Wagner M."/>
            <person name="Beja O."/>
        </authorList>
    </citation>
    <scope>NUCLEOTIDE SEQUENCE</scope>
</reference>